<gene>
    <name evidence="2" type="ORF">dnl_31240</name>
</gene>
<evidence type="ECO:0000256" key="1">
    <source>
        <dbReference type="SAM" id="Phobius"/>
    </source>
</evidence>
<evidence type="ECO:0000313" key="3">
    <source>
        <dbReference type="Proteomes" id="UP000663720"/>
    </source>
</evidence>
<feature type="transmembrane region" description="Helical" evidence="1">
    <location>
        <begin position="44"/>
        <end position="69"/>
    </location>
</feature>
<feature type="transmembrane region" description="Helical" evidence="1">
    <location>
        <begin position="12"/>
        <end position="38"/>
    </location>
</feature>
<protein>
    <submittedName>
        <fullName evidence="2">Uncharacterized protein</fullName>
    </submittedName>
</protein>
<keyword evidence="1" id="KW-1133">Transmembrane helix</keyword>
<organism evidence="2 3">
    <name type="scientific">Desulfonema limicola</name>
    <dbReference type="NCBI Taxonomy" id="45656"/>
    <lineage>
        <taxon>Bacteria</taxon>
        <taxon>Pseudomonadati</taxon>
        <taxon>Thermodesulfobacteriota</taxon>
        <taxon>Desulfobacteria</taxon>
        <taxon>Desulfobacterales</taxon>
        <taxon>Desulfococcaceae</taxon>
        <taxon>Desulfonema</taxon>
    </lineage>
</organism>
<proteinExistence type="predicted"/>
<dbReference type="EMBL" id="CP061799">
    <property type="protein sequence ID" value="QTA80811.1"/>
    <property type="molecule type" value="Genomic_DNA"/>
</dbReference>
<dbReference type="RefSeq" id="WP_246514924.1">
    <property type="nucleotide sequence ID" value="NZ_CP061799.1"/>
</dbReference>
<keyword evidence="3" id="KW-1185">Reference proteome</keyword>
<reference evidence="2" key="1">
    <citation type="journal article" date="2021" name="Microb. Physiol.">
        <title>Proteogenomic Insights into the Physiology of Marine, Sulfate-Reducing, Filamentous Desulfonema limicola and Desulfonema magnum.</title>
        <authorList>
            <person name="Schnaars V."/>
            <person name="Wohlbrand L."/>
            <person name="Scheve S."/>
            <person name="Hinrichs C."/>
            <person name="Reinhardt R."/>
            <person name="Rabus R."/>
        </authorList>
    </citation>
    <scope>NUCLEOTIDE SEQUENCE</scope>
    <source>
        <strain evidence="2">5ac10</strain>
    </source>
</reference>
<keyword evidence="1" id="KW-0472">Membrane</keyword>
<dbReference type="KEGG" id="dli:dnl_31240"/>
<keyword evidence="1" id="KW-0812">Transmembrane</keyword>
<dbReference type="Proteomes" id="UP000663720">
    <property type="component" value="Chromosome"/>
</dbReference>
<name>A0A975B8V0_9BACT</name>
<sequence>MNNIKEISPYLWWAKQILLTVSGLVFMLFGIQILIAAYKLNDPFSFIMTFFASNLIILISAALMAGFVYKMVAQYKNINKKFLHK</sequence>
<accession>A0A975B8V0</accession>
<dbReference type="AlphaFoldDB" id="A0A975B8V0"/>
<evidence type="ECO:0000313" key="2">
    <source>
        <dbReference type="EMBL" id="QTA80811.1"/>
    </source>
</evidence>